<dbReference type="EMBL" id="CCBN010000012">
    <property type="protein sequence ID" value="CDO55819.1"/>
    <property type="molecule type" value="Genomic_DNA"/>
</dbReference>
<gene>
    <name evidence="2" type="ORF">BN980_GECA12s02859g</name>
</gene>
<dbReference type="Proteomes" id="UP000242525">
    <property type="component" value="Unassembled WGS sequence"/>
</dbReference>
<organism evidence="2 3">
    <name type="scientific">Geotrichum candidum</name>
    <name type="common">Oospora lactis</name>
    <name type="synonym">Dipodascus geotrichum</name>
    <dbReference type="NCBI Taxonomy" id="1173061"/>
    <lineage>
        <taxon>Eukaryota</taxon>
        <taxon>Fungi</taxon>
        <taxon>Dikarya</taxon>
        <taxon>Ascomycota</taxon>
        <taxon>Saccharomycotina</taxon>
        <taxon>Dipodascomycetes</taxon>
        <taxon>Dipodascales</taxon>
        <taxon>Dipodascaceae</taxon>
        <taxon>Geotrichum</taxon>
    </lineage>
</organism>
<name>A0A0J9XEM5_GEOCN</name>
<sequence length="491" mass="55427">MLDHSPVFNELLAIQEQTATTQLPPVSEGSAPYPKIFSDSNMIDEITSHVFDFKMSEEHFTGSFNILSTCSSLGSAYAYIVPQLLLQYTSLGHSNPNFHMFKDVTANIIHVIPQHKTIKAEASPATTMSNSKLNGKIVKKKKASGNSGNDMQKRSFQNSHINHQKFIHNRNSHNGSNQQFNGSYSVHESGTSFSISPRNSIFLHSASRTDPNQDMWKDTSVNYTHPSDRQNGDMPEADIDLSFSRKSPPSPLKTPTRISEMNHYFDNSTSNVGVSFLESNGSTSSLSSTEINVDLESRVFNTFAFMPKATSSLVVPPNYAHYNFALYPLPTHVLPMFREVVKTRFSEIMPTGLMVICYPTSLKMYNNCILPCLDLTLHQMLALNLISTHACEELTVPPSAECYSYEAQKRILEELPQAEILYSRQIIDYKASDWGYRWMSEDMMWIRETLAAMHVPSQTILKFMNMLTRNFTWSVSTDSDVSLFIVRKKPS</sequence>
<evidence type="ECO:0000313" key="3">
    <source>
        <dbReference type="Proteomes" id="UP000242525"/>
    </source>
</evidence>
<keyword evidence="3" id="KW-1185">Reference proteome</keyword>
<protein>
    <submittedName>
        <fullName evidence="2">Uncharacterized protein</fullName>
    </submittedName>
</protein>
<proteinExistence type="predicted"/>
<reference evidence="2" key="1">
    <citation type="submission" date="2014-03" db="EMBL/GenBank/DDBJ databases">
        <authorList>
            <person name="Casaregola S."/>
        </authorList>
    </citation>
    <scope>NUCLEOTIDE SEQUENCE [LARGE SCALE GENOMIC DNA]</scope>
    <source>
        <strain evidence="2">CLIB 918</strain>
    </source>
</reference>
<feature type="region of interest" description="Disordered" evidence="1">
    <location>
        <begin position="224"/>
        <end position="254"/>
    </location>
</feature>
<dbReference type="AlphaFoldDB" id="A0A0J9XEM5"/>
<comment type="caution">
    <text evidence="2">The sequence shown here is derived from an EMBL/GenBank/DDBJ whole genome shotgun (WGS) entry which is preliminary data.</text>
</comment>
<evidence type="ECO:0000256" key="1">
    <source>
        <dbReference type="SAM" id="MobiDB-lite"/>
    </source>
</evidence>
<evidence type="ECO:0000313" key="2">
    <source>
        <dbReference type="EMBL" id="CDO55819.1"/>
    </source>
</evidence>
<accession>A0A0J9XEM5</accession>
<dbReference type="OrthoDB" id="10599113at2759"/>